<keyword evidence="5" id="KW-0201">Cytochrome c-type biogenesis</keyword>
<keyword evidence="7" id="KW-0472">Membrane</keyword>
<dbReference type="GO" id="GO:0005886">
    <property type="term" value="C:plasma membrane"/>
    <property type="evidence" value="ECO:0007669"/>
    <property type="project" value="TreeGrafter"/>
</dbReference>
<keyword evidence="7" id="KW-0812">Transmembrane</keyword>
<comment type="similarity">
    <text evidence="1 7">Belongs to the CcmH/CycL/Ccl2/NrfF family.</text>
</comment>
<reference evidence="10" key="1">
    <citation type="journal article" date="2014" name="Stand. Genomic Sci.">
        <title>Genome sequence of the exopolysaccharide-producing Salipiger mucosus type strain (DSM 16094(T)), a moderately halophilic member of the Roseobacter clade.</title>
        <authorList>
            <person name="Riedel T."/>
            <person name="Spring S."/>
            <person name="Fiebig A."/>
            <person name="Petersen J."/>
            <person name="Kyrpides N.C."/>
            <person name="Goker M."/>
            <person name="Klenk H.P."/>
        </authorList>
    </citation>
    <scope>NUCLEOTIDE SEQUENCE [LARGE SCALE GENOMIC DNA]</scope>
    <source>
        <strain evidence="10">DSM 16094</strain>
    </source>
</reference>
<dbReference type="STRING" id="1123237.Salmuc_03994"/>
<dbReference type="GO" id="GO:0017004">
    <property type="term" value="P:cytochrome complex assembly"/>
    <property type="evidence" value="ECO:0007669"/>
    <property type="project" value="UniProtKB-KW"/>
</dbReference>
<dbReference type="OrthoDB" id="9804975at2"/>
<dbReference type="CDD" id="cd16378">
    <property type="entry name" value="CcmH_N"/>
    <property type="match status" value="1"/>
</dbReference>
<dbReference type="Pfam" id="PF03918">
    <property type="entry name" value="CcmH"/>
    <property type="match status" value="1"/>
</dbReference>
<organism evidence="9 10">
    <name type="scientific">Salipiger mucosus DSM 16094</name>
    <dbReference type="NCBI Taxonomy" id="1123237"/>
    <lineage>
        <taxon>Bacteria</taxon>
        <taxon>Pseudomonadati</taxon>
        <taxon>Pseudomonadota</taxon>
        <taxon>Alphaproteobacteria</taxon>
        <taxon>Rhodobacterales</taxon>
        <taxon>Roseobacteraceae</taxon>
        <taxon>Salipiger</taxon>
    </lineage>
</organism>
<keyword evidence="4 7" id="KW-0732">Signal</keyword>
<dbReference type="AlphaFoldDB" id="S9QFI4"/>
<dbReference type="GO" id="GO:0046872">
    <property type="term" value="F:metal ion binding"/>
    <property type="evidence" value="ECO:0007669"/>
    <property type="project" value="UniProtKB-KW"/>
</dbReference>
<evidence type="ECO:0000256" key="2">
    <source>
        <dbReference type="ARBA" id="ARBA00022617"/>
    </source>
</evidence>
<evidence type="ECO:0000313" key="9">
    <source>
        <dbReference type="EMBL" id="EPX78378.1"/>
    </source>
</evidence>
<dbReference type="Gene3D" id="1.10.8.640">
    <property type="entry name" value="Cytochrome C biogenesis protein"/>
    <property type="match status" value="1"/>
</dbReference>
<dbReference type="PANTHER" id="PTHR47870">
    <property type="entry name" value="CYTOCHROME C-TYPE BIOGENESIS PROTEIN CCMH"/>
    <property type="match status" value="1"/>
</dbReference>
<feature type="domain" description="CcmH/CycL/Ccl2/NrfF N-terminal" evidence="8">
    <location>
        <begin position="30"/>
        <end position="167"/>
    </location>
</feature>
<evidence type="ECO:0000259" key="8">
    <source>
        <dbReference type="Pfam" id="PF03918"/>
    </source>
</evidence>
<dbReference type="EMBL" id="APVH01000040">
    <property type="protein sequence ID" value="EPX78378.1"/>
    <property type="molecule type" value="Genomic_DNA"/>
</dbReference>
<accession>S9QFI4</accession>
<evidence type="ECO:0000256" key="4">
    <source>
        <dbReference type="ARBA" id="ARBA00022729"/>
    </source>
</evidence>
<keyword evidence="6 7" id="KW-0408">Iron</keyword>
<name>S9QFI4_9RHOB</name>
<feature type="transmembrane region" description="Helical" evidence="7">
    <location>
        <begin position="120"/>
        <end position="141"/>
    </location>
</feature>
<dbReference type="HOGENOM" id="CLU_107187_2_0_5"/>
<evidence type="ECO:0000256" key="6">
    <source>
        <dbReference type="ARBA" id="ARBA00023004"/>
    </source>
</evidence>
<dbReference type="InterPro" id="IPR051263">
    <property type="entry name" value="C-type_cytochrome_biogenesis"/>
</dbReference>
<sequence length="169" mass="18478">MTDAAWKSNAASVLRAAVLLLALAFGVLGTAGQVRAVQPDEILDDPALESRAREISAGLRCLVCQNESIDESNASLARDLRLLVRERLMEGDSNEEVVDYIVERYGEFVLLKPTTGGWNWLLWAAGPILFALALILAGLYIRGRSRAAAPAEEGLTEAERRRLSEILDE</sequence>
<evidence type="ECO:0000256" key="5">
    <source>
        <dbReference type="ARBA" id="ARBA00022748"/>
    </source>
</evidence>
<dbReference type="PANTHER" id="PTHR47870:SF1">
    <property type="entry name" value="CYTOCHROME C-TYPE BIOGENESIS PROTEIN CCMH"/>
    <property type="match status" value="1"/>
</dbReference>
<dbReference type="eggNOG" id="COG3088">
    <property type="taxonomic scope" value="Bacteria"/>
</dbReference>
<keyword evidence="3 7" id="KW-0479">Metal-binding</keyword>
<evidence type="ECO:0000256" key="7">
    <source>
        <dbReference type="RuleBase" id="RU364112"/>
    </source>
</evidence>
<dbReference type="Proteomes" id="UP000015347">
    <property type="component" value="Unassembled WGS sequence"/>
</dbReference>
<keyword evidence="9" id="KW-0456">Lyase</keyword>
<proteinExistence type="inferred from homology"/>
<comment type="caution">
    <text evidence="9">The sequence shown here is derived from an EMBL/GenBank/DDBJ whole genome shotgun (WGS) entry which is preliminary data.</text>
</comment>
<keyword evidence="7" id="KW-1133">Transmembrane helix</keyword>
<comment type="function">
    <text evidence="7">Possible subunit of a heme lyase.</text>
</comment>
<dbReference type="RefSeq" id="WP_020041450.1">
    <property type="nucleotide sequence ID" value="NZ_KE557280.1"/>
</dbReference>
<dbReference type="InterPro" id="IPR005616">
    <property type="entry name" value="CcmH/CycL/Ccl2/NrfF_N"/>
</dbReference>
<keyword evidence="10" id="KW-1185">Reference proteome</keyword>
<protein>
    <recommendedName>
        <fullName evidence="7">Cytochrome c-type biogenesis protein</fullName>
    </recommendedName>
</protein>
<evidence type="ECO:0000313" key="10">
    <source>
        <dbReference type="Proteomes" id="UP000015347"/>
    </source>
</evidence>
<keyword evidence="2 7" id="KW-0349">Heme</keyword>
<dbReference type="InterPro" id="IPR038297">
    <property type="entry name" value="CcmH/CycL/NrfF/Ccl2_sf"/>
</dbReference>
<evidence type="ECO:0000256" key="1">
    <source>
        <dbReference type="ARBA" id="ARBA00010342"/>
    </source>
</evidence>
<gene>
    <name evidence="9" type="ORF">Salmuc_03994</name>
</gene>
<dbReference type="GO" id="GO:0016829">
    <property type="term" value="F:lyase activity"/>
    <property type="evidence" value="ECO:0007669"/>
    <property type="project" value="UniProtKB-KW"/>
</dbReference>
<evidence type="ECO:0000256" key="3">
    <source>
        <dbReference type="ARBA" id="ARBA00022723"/>
    </source>
</evidence>